<feature type="compositionally biased region" description="Basic and acidic residues" evidence="2">
    <location>
        <begin position="81"/>
        <end position="100"/>
    </location>
</feature>
<feature type="region of interest" description="Disordered" evidence="2">
    <location>
        <begin position="76"/>
        <end position="101"/>
    </location>
</feature>
<evidence type="ECO:0000313" key="4">
    <source>
        <dbReference type="Proteomes" id="UP001190700"/>
    </source>
</evidence>
<name>A0AAE0FRP6_9CHLO</name>
<evidence type="ECO:0000256" key="1">
    <source>
        <dbReference type="ARBA" id="ARBA00023125"/>
    </source>
</evidence>
<gene>
    <name evidence="3" type="ORF">CYMTET_27255</name>
</gene>
<protein>
    <submittedName>
        <fullName evidence="3">Uncharacterized protein</fullName>
    </submittedName>
</protein>
<dbReference type="GO" id="GO:0003677">
    <property type="term" value="F:DNA binding"/>
    <property type="evidence" value="ECO:0007669"/>
    <property type="project" value="UniProtKB-KW"/>
</dbReference>
<accession>A0AAE0FRP6</accession>
<organism evidence="3 4">
    <name type="scientific">Cymbomonas tetramitiformis</name>
    <dbReference type="NCBI Taxonomy" id="36881"/>
    <lineage>
        <taxon>Eukaryota</taxon>
        <taxon>Viridiplantae</taxon>
        <taxon>Chlorophyta</taxon>
        <taxon>Pyramimonadophyceae</taxon>
        <taxon>Pyramimonadales</taxon>
        <taxon>Pyramimonadaceae</taxon>
        <taxon>Cymbomonas</taxon>
    </lineage>
</organism>
<dbReference type="Proteomes" id="UP001190700">
    <property type="component" value="Unassembled WGS sequence"/>
</dbReference>
<dbReference type="SUPFAM" id="SSF47823">
    <property type="entry name" value="lambda integrase-like, N-terminal domain"/>
    <property type="match status" value="1"/>
</dbReference>
<reference evidence="3 4" key="1">
    <citation type="journal article" date="2015" name="Genome Biol. Evol.">
        <title>Comparative Genomics of a Bacterivorous Green Alga Reveals Evolutionary Causalities and Consequences of Phago-Mixotrophic Mode of Nutrition.</title>
        <authorList>
            <person name="Burns J.A."/>
            <person name="Paasch A."/>
            <person name="Narechania A."/>
            <person name="Kim E."/>
        </authorList>
    </citation>
    <scope>NUCLEOTIDE SEQUENCE [LARGE SCALE GENOMIC DNA]</scope>
    <source>
        <strain evidence="3 4">PLY_AMNH</strain>
    </source>
</reference>
<keyword evidence="1" id="KW-0238">DNA-binding</keyword>
<comment type="caution">
    <text evidence="3">The sequence shown here is derived from an EMBL/GenBank/DDBJ whole genome shotgun (WGS) entry which is preliminary data.</text>
</comment>
<evidence type="ECO:0000256" key="2">
    <source>
        <dbReference type="SAM" id="MobiDB-lite"/>
    </source>
</evidence>
<dbReference type="AlphaFoldDB" id="A0AAE0FRP6"/>
<dbReference type="InterPro" id="IPR010998">
    <property type="entry name" value="Integrase_recombinase_N"/>
</dbReference>
<dbReference type="Gene3D" id="1.10.150.130">
    <property type="match status" value="1"/>
</dbReference>
<evidence type="ECO:0000313" key="3">
    <source>
        <dbReference type="EMBL" id="KAK3263976.1"/>
    </source>
</evidence>
<keyword evidence="4" id="KW-1185">Reference proteome</keyword>
<sequence>MLQLRPSIDAEGTSKSDTYSMHVKVKFVEDCVYQGTEDPVTDKLLKEYLVEFDKSKNKTAMFRNVKQLAWADNNDGGRGARWKDDKDDKERRPAEGKGQRWSDSPKIFVKFMRALVECLCSPRAVEDRRKVLRLRDGRVATPRWQVRRRAGGVRRDLRRRVAKVLPYMNDFLVLPATWEEAFIQGDGVQRVLARLWPNRNEAKGRWELGQLIEHLGLEVDLKDGLFRETEKRVLKIHAQTKASICKATRGKRWTGVHGGDKFADTAAEMQAVALQRTMADNYGRHWDKLVKFCGEEGLRWLPSTQATVLLYVASLLNSSTMKGTSLQLYLSAIKSLHEEFNFSGQHRHRSLGGGAKEKGKNHLLCKRRIWIPVDGVADLHELLDRLEQARDEAWLQDLR</sequence>
<dbReference type="EMBL" id="LGRX02014892">
    <property type="protein sequence ID" value="KAK3263976.1"/>
    <property type="molecule type" value="Genomic_DNA"/>
</dbReference>
<proteinExistence type="predicted"/>